<sequence>MRCLQRPDLYAWHHHGLQSRQCKCVRCRRAYADYRARRRAKGKDNPREPRVADTDPHISASWFRKHCWYPARDGAGLDCKPRIHDLRHAHASWLLAGGADLQVVKERLGHRRISTTERYLHSLPNADETALQALDKMRAGQGERNNVKELQNQLEEAQTKISELQAIIADQFTAQSQVRPRHLRPLPAPLAPSKDA</sequence>
<gene>
    <name evidence="4" type="ORF">ACFQZM_24280</name>
</gene>
<feature type="domain" description="Tyr recombinase" evidence="3">
    <location>
        <begin position="1"/>
        <end position="135"/>
    </location>
</feature>
<accession>A0ABW2XPT4</accession>
<proteinExistence type="predicted"/>
<dbReference type="SUPFAM" id="SSF56349">
    <property type="entry name" value="DNA breaking-rejoining enzymes"/>
    <property type="match status" value="1"/>
</dbReference>
<dbReference type="PROSITE" id="PS51898">
    <property type="entry name" value="TYR_RECOMBINASE"/>
    <property type="match status" value="1"/>
</dbReference>
<keyword evidence="2" id="KW-0175">Coiled coil</keyword>
<keyword evidence="1" id="KW-0233">DNA recombination</keyword>
<keyword evidence="5" id="KW-1185">Reference proteome</keyword>
<evidence type="ECO:0000256" key="1">
    <source>
        <dbReference type="ARBA" id="ARBA00023172"/>
    </source>
</evidence>
<dbReference type="InterPro" id="IPR013762">
    <property type="entry name" value="Integrase-like_cat_sf"/>
</dbReference>
<organism evidence="4 5">
    <name type="scientific">Actinomadura fibrosa</name>
    <dbReference type="NCBI Taxonomy" id="111802"/>
    <lineage>
        <taxon>Bacteria</taxon>
        <taxon>Bacillati</taxon>
        <taxon>Actinomycetota</taxon>
        <taxon>Actinomycetes</taxon>
        <taxon>Streptosporangiales</taxon>
        <taxon>Thermomonosporaceae</taxon>
        <taxon>Actinomadura</taxon>
    </lineage>
</organism>
<dbReference type="Proteomes" id="UP001597063">
    <property type="component" value="Unassembled WGS sequence"/>
</dbReference>
<evidence type="ECO:0000313" key="4">
    <source>
        <dbReference type="EMBL" id="MFD0687634.1"/>
    </source>
</evidence>
<dbReference type="Gene3D" id="1.10.443.10">
    <property type="entry name" value="Intergrase catalytic core"/>
    <property type="match status" value="1"/>
</dbReference>
<comment type="caution">
    <text evidence="4">The sequence shown here is derived from an EMBL/GenBank/DDBJ whole genome shotgun (WGS) entry which is preliminary data.</text>
</comment>
<reference evidence="5" key="1">
    <citation type="journal article" date="2019" name="Int. J. Syst. Evol. Microbiol.">
        <title>The Global Catalogue of Microorganisms (GCM) 10K type strain sequencing project: providing services to taxonomists for standard genome sequencing and annotation.</title>
        <authorList>
            <consortium name="The Broad Institute Genomics Platform"/>
            <consortium name="The Broad Institute Genome Sequencing Center for Infectious Disease"/>
            <person name="Wu L."/>
            <person name="Ma J."/>
        </authorList>
    </citation>
    <scope>NUCLEOTIDE SEQUENCE [LARGE SCALE GENOMIC DNA]</scope>
    <source>
        <strain evidence="5">JCM 9371</strain>
    </source>
</reference>
<name>A0ABW2XPT4_9ACTN</name>
<dbReference type="InterPro" id="IPR011010">
    <property type="entry name" value="DNA_brk_join_enz"/>
</dbReference>
<feature type="coiled-coil region" evidence="2">
    <location>
        <begin position="140"/>
        <end position="167"/>
    </location>
</feature>
<protein>
    <submittedName>
        <fullName evidence="4">Tyrosine-type recombinase/integrase</fullName>
    </submittedName>
</protein>
<evidence type="ECO:0000256" key="2">
    <source>
        <dbReference type="SAM" id="Coils"/>
    </source>
</evidence>
<evidence type="ECO:0000259" key="3">
    <source>
        <dbReference type="PROSITE" id="PS51898"/>
    </source>
</evidence>
<dbReference type="InterPro" id="IPR002104">
    <property type="entry name" value="Integrase_catalytic"/>
</dbReference>
<dbReference type="RefSeq" id="WP_131756929.1">
    <property type="nucleotide sequence ID" value="NZ_JBHTGP010000013.1"/>
</dbReference>
<dbReference type="EMBL" id="JBHTGP010000013">
    <property type="protein sequence ID" value="MFD0687634.1"/>
    <property type="molecule type" value="Genomic_DNA"/>
</dbReference>
<evidence type="ECO:0000313" key="5">
    <source>
        <dbReference type="Proteomes" id="UP001597063"/>
    </source>
</evidence>
<dbReference type="Pfam" id="PF00589">
    <property type="entry name" value="Phage_integrase"/>
    <property type="match status" value="1"/>
</dbReference>